<keyword evidence="4" id="KW-0378">Hydrolase</keyword>
<keyword evidence="5" id="KW-1185">Reference proteome</keyword>
<proteinExistence type="predicted"/>
<dbReference type="SUPFAM" id="SSF56219">
    <property type="entry name" value="DNase I-like"/>
    <property type="match status" value="1"/>
</dbReference>
<dbReference type="Proteomes" id="UP000326336">
    <property type="component" value="Unassembled WGS sequence"/>
</dbReference>
<dbReference type="InterPro" id="IPR036691">
    <property type="entry name" value="Endo/exonu/phosph_ase_sf"/>
</dbReference>
<keyword evidence="2" id="KW-0472">Membrane</keyword>
<feature type="domain" description="Endonuclease/exonuclease/phosphatase" evidence="3">
    <location>
        <begin position="122"/>
        <end position="362"/>
    </location>
</feature>
<sequence length="442" mass="47988">MRVLRVLRVLCVWRCTLSWLIWTCLVILALWIALGSLPAGADAHMPLPYMIALIPLMWVPAAALAILAAVMRNWPALAVALALLLAARLRHLRYWLHPLQKHDGSSTAIPPVKSASATVTTMTLNCRYGRADASDIVAKVRDHHVDVLALQEMTDDLVKRLEQAGLQQLLPYRQLGESHERTDNGGFNGIWSAIRPVASTHSIIDIPAADVPAITLEITDRLFMQRSADGSRGDTASTTTGSDATIIARSAAGGGDTAGMRTMRLTFASVHTKSPMRGCREWSAGIRGLGGLIAMSRNDYARYGSIIAMGDLNATIDHPSWRELLREGFQDTTLQLAHGHTNTFARWLPWPRLELDHVMIAAPTTSAPRVTRHATVSQPQTSQSTTSRSEALGPEAPRPEAPHSAAPAETDPATQTQPVAARTTSVVINDSDHLALIATLRI</sequence>
<feature type="transmembrane region" description="Helical" evidence="2">
    <location>
        <begin position="46"/>
        <end position="70"/>
    </location>
</feature>
<dbReference type="OrthoDB" id="2340043at2"/>
<feature type="region of interest" description="Disordered" evidence="1">
    <location>
        <begin position="366"/>
        <end position="424"/>
    </location>
</feature>
<keyword evidence="4" id="KW-0540">Nuclease</keyword>
<feature type="transmembrane region" description="Helical" evidence="2">
    <location>
        <begin position="77"/>
        <end position="96"/>
    </location>
</feature>
<dbReference type="AlphaFoldDB" id="A0A5N5REW6"/>
<dbReference type="Pfam" id="PF03372">
    <property type="entry name" value="Exo_endo_phos"/>
    <property type="match status" value="1"/>
</dbReference>
<organism evidence="4 5">
    <name type="scientific">Bifidobacterium jacchi</name>
    <dbReference type="NCBI Taxonomy" id="2490545"/>
    <lineage>
        <taxon>Bacteria</taxon>
        <taxon>Bacillati</taxon>
        <taxon>Actinomycetota</taxon>
        <taxon>Actinomycetes</taxon>
        <taxon>Bifidobacteriales</taxon>
        <taxon>Bifidobacteriaceae</taxon>
        <taxon>Bifidobacterium</taxon>
    </lineage>
</organism>
<evidence type="ECO:0000259" key="3">
    <source>
        <dbReference type="Pfam" id="PF03372"/>
    </source>
</evidence>
<feature type="compositionally biased region" description="Low complexity" evidence="1">
    <location>
        <begin position="377"/>
        <end position="389"/>
    </location>
</feature>
<gene>
    <name evidence="4" type="ORF">EHS19_08620</name>
</gene>
<reference evidence="4 5" key="1">
    <citation type="journal article" date="2019" name="Int. J. Syst. Evol. Microbiol.">
        <title>Bifidobacterium jacchi sp. nov., isolated from the faeces of a baby common marmoset (Callithrix jacchus).</title>
        <authorList>
            <person name="Modesto M."/>
            <person name="Watanabe K."/>
            <person name="Arita M."/>
            <person name="Satti M."/>
            <person name="Oki K."/>
            <person name="Sciavilla P."/>
            <person name="Patavino C."/>
            <person name="Camma C."/>
            <person name="Michelini S."/>
            <person name="Sgorbati B."/>
            <person name="Mattarelli P."/>
        </authorList>
    </citation>
    <scope>NUCLEOTIDE SEQUENCE [LARGE SCALE GENOMIC DNA]</scope>
    <source>
        <strain evidence="4 5">MRM 9.3</strain>
    </source>
</reference>
<comment type="caution">
    <text evidence="4">The sequence shown here is derived from an EMBL/GenBank/DDBJ whole genome shotgun (WGS) entry which is preliminary data.</text>
</comment>
<evidence type="ECO:0000313" key="5">
    <source>
        <dbReference type="Proteomes" id="UP000326336"/>
    </source>
</evidence>
<feature type="compositionally biased region" description="Polar residues" evidence="1">
    <location>
        <begin position="412"/>
        <end position="424"/>
    </location>
</feature>
<dbReference type="GO" id="GO:0004527">
    <property type="term" value="F:exonuclease activity"/>
    <property type="evidence" value="ECO:0007669"/>
    <property type="project" value="UniProtKB-KW"/>
</dbReference>
<protein>
    <submittedName>
        <fullName evidence="4">Endonuclease/exonuclease/phosphatase family protein</fullName>
    </submittedName>
</protein>
<evidence type="ECO:0000313" key="4">
    <source>
        <dbReference type="EMBL" id="KAB5605798.1"/>
    </source>
</evidence>
<evidence type="ECO:0000256" key="1">
    <source>
        <dbReference type="SAM" id="MobiDB-lite"/>
    </source>
</evidence>
<name>A0A5N5REW6_9BIFI</name>
<keyword evidence="4" id="KW-0255">Endonuclease</keyword>
<evidence type="ECO:0000256" key="2">
    <source>
        <dbReference type="SAM" id="Phobius"/>
    </source>
</evidence>
<accession>A0A5N5REW6</accession>
<dbReference type="Gene3D" id="3.60.10.10">
    <property type="entry name" value="Endonuclease/exonuclease/phosphatase"/>
    <property type="match status" value="1"/>
</dbReference>
<keyword evidence="2" id="KW-1133">Transmembrane helix</keyword>
<keyword evidence="2" id="KW-0812">Transmembrane</keyword>
<dbReference type="EMBL" id="RQSP01000036">
    <property type="protein sequence ID" value="KAB5605798.1"/>
    <property type="molecule type" value="Genomic_DNA"/>
</dbReference>
<feature type="transmembrane region" description="Helical" evidence="2">
    <location>
        <begin position="12"/>
        <end position="34"/>
    </location>
</feature>
<keyword evidence="4" id="KW-0269">Exonuclease</keyword>
<dbReference type="InterPro" id="IPR005135">
    <property type="entry name" value="Endo/exonuclease/phosphatase"/>
</dbReference>
<dbReference type="GO" id="GO:0004519">
    <property type="term" value="F:endonuclease activity"/>
    <property type="evidence" value="ECO:0007669"/>
    <property type="project" value="UniProtKB-KW"/>
</dbReference>